<feature type="non-terminal residue" evidence="1">
    <location>
        <position position="541"/>
    </location>
</feature>
<dbReference type="Gene3D" id="3.30.70.100">
    <property type="match status" value="1"/>
</dbReference>
<comment type="caution">
    <text evidence="1">The sequence shown here is derived from an EMBL/GenBank/DDBJ whole genome shotgun (WGS) entry which is preliminary data.</text>
</comment>
<name>A0ABP0HT29_9DINO</name>
<protein>
    <submittedName>
        <fullName evidence="1">Uncharacterized protein</fullName>
    </submittedName>
</protein>
<reference evidence="1 2" key="1">
    <citation type="submission" date="2024-02" db="EMBL/GenBank/DDBJ databases">
        <authorList>
            <person name="Chen Y."/>
            <person name="Shah S."/>
            <person name="Dougan E. K."/>
            <person name="Thang M."/>
            <person name="Chan C."/>
        </authorList>
    </citation>
    <scope>NUCLEOTIDE SEQUENCE [LARGE SCALE GENOMIC DNA]</scope>
</reference>
<gene>
    <name evidence="1" type="ORF">SCF082_LOCUS3473</name>
</gene>
<organism evidence="1 2">
    <name type="scientific">Durusdinium trenchii</name>
    <dbReference type="NCBI Taxonomy" id="1381693"/>
    <lineage>
        <taxon>Eukaryota</taxon>
        <taxon>Sar</taxon>
        <taxon>Alveolata</taxon>
        <taxon>Dinophyceae</taxon>
        <taxon>Suessiales</taxon>
        <taxon>Symbiodiniaceae</taxon>
        <taxon>Durusdinium</taxon>
    </lineage>
</organism>
<accession>A0ABP0HT29</accession>
<keyword evidence="2" id="KW-1185">Reference proteome</keyword>
<dbReference type="Proteomes" id="UP001642464">
    <property type="component" value="Unassembled WGS sequence"/>
</dbReference>
<evidence type="ECO:0000313" key="1">
    <source>
        <dbReference type="EMBL" id="CAK8993358.1"/>
    </source>
</evidence>
<sequence>MEYYTRLRAETLGDTTPAWHARGDLFTCSFVKSAFKEYESAVVVAVVRAIESAEELGGTVQYVGRALRVVVKSAQLPDVDDRDVDVVLVFRWTNPKGFEIFNKEVLGNKEEWAMAKSQGYRRNPHLVHLAYFGLHVAWFLQRIGLMSKASLKSQSQPPEDLSTVELPSPGAKMVSASQTYAKMLDSMQEIEPKSSEDENEPVYIWNWLQPSEDPATRSKDERYGRLMMSMLSSLGGGIMLFAEQVVTPDSESGKFSTIAAVCYPSRRMLIDLLTSEWMAQTATGKAPGDSIAVATVPFTVDGKLLTTGKPLKPIPYKRQPVPLASGTLIRTPAWLSSKPATRSKVRPFQVGDRCLTQVGGAAGEHGVPATVTLVSATRAMRRMDGGQPKPKRRRAARDAPCRGWLCRWCGGKNHHFAKDGMHHRSNETKTDEACLSKLMREKKQGAKGLPPSFFRCGCGQPFGTPMLLAKHCKGVNFGFGLDEPWPRCTKPYRMQEEIDLDSFLLHRMVKARRDNRARELLDIYKVPNTDRRDDELVYPHA</sequence>
<dbReference type="EMBL" id="CAXAMM010001764">
    <property type="protein sequence ID" value="CAK8993358.1"/>
    <property type="molecule type" value="Genomic_DNA"/>
</dbReference>
<proteinExistence type="predicted"/>
<evidence type="ECO:0000313" key="2">
    <source>
        <dbReference type="Proteomes" id="UP001642464"/>
    </source>
</evidence>